<dbReference type="Gene3D" id="1.20.1250.20">
    <property type="entry name" value="MFS general substrate transporter like domains"/>
    <property type="match status" value="1"/>
</dbReference>
<dbReference type="GO" id="GO:0005886">
    <property type="term" value="C:plasma membrane"/>
    <property type="evidence" value="ECO:0007669"/>
    <property type="project" value="UniProtKB-SubCell"/>
</dbReference>
<feature type="transmembrane region" description="Helical" evidence="7">
    <location>
        <begin position="301"/>
        <end position="323"/>
    </location>
</feature>
<evidence type="ECO:0000256" key="6">
    <source>
        <dbReference type="ARBA" id="ARBA00023136"/>
    </source>
</evidence>
<accession>A0A7K1KYW7</accession>
<dbReference type="SUPFAM" id="SSF103473">
    <property type="entry name" value="MFS general substrate transporter"/>
    <property type="match status" value="2"/>
</dbReference>
<feature type="transmembrane region" description="Helical" evidence="7">
    <location>
        <begin position="438"/>
        <end position="461"/>
    </location>
</feature>
<evidence type="ECO:0000256" key="4">
    <source>
        <dbReference type="ARBA" id="ARBA00022692"/>
    </source>
</evidence>
<dbReference type="PANTHER" id="PTHR42718:SF46">
    <property type="entry name" value="BLR6921 PROTEIN"/>
    <property type="match status" value="1"/>
</dbReference>
<feature type="domain" description="Major facilitator superfamily (MFS) profile" evidence="8">
    <location>
        <begin position="11"/>
        <end position="465"/>
    </location>
</feature>
<dbReference type="AlphaFoldDB" id="A0A7K1KYW7"/>
<evidence type="ECO:0000259" key="8">
    <source>
        <dbReference type="PROSITE" id="PS50850"/>
    </source>
</evidence>
<keyword evidence="10" id="KW-1185">Reference proteome</keyword>
<dbReference type="InterPro" id="IPR005829">
    <property type="entry name" value="Sugar_transporter_CS"/>
</dbReference>
<name>A0A7K1KYW7_9ACTN</name>
<evidence type="ECO:0000313" key="9">
    <source>
        <dbReference type="EMBL" id="MUN37401.1"/>
    </source>
</evidence>
<protein>
    <submittedName>
        <fullName evidence="9">MFS transporter</fullName>
    </submittedName>
</protein>
<evidence type="ECO:0000256" key="5">
    <source>
        <dbReference type="ARBA" id="ARBA00022989"/>
    </source>
</evidence>
<feature type="transmembrane region" description="Helical" evidence="7">
    <location>
        <begin position="229"/>
        <end position="246"/>
    </location>
</feature>
<dbReference type="PROSITE" id="PS50850">
    <property type="entry name" value="MFS"/>
    <property type="match status" value="1"/>
</dbReference>
<dbReference type="RefSeq" id="WP_156216455.1">
    <property type="nucleotide sequence ID" value="NZ_WOFH01000004.1"/>
</dbReference>
<feature type="transmembrane region" description="Helical" evidence="7">
    <location>
        <begin position="139"/>
        <end position="162"/>
    </location>
</feature>
<keyword evidence="3" id="KW-1003">Cell membrane</keyword>
<feature type="transmembrane region" description="Helical" evidence="7">
    <location>
        <begin position="267"/>
        <end position="289"/>
    </location>
</feature>
<proteinExistence type="predicted"/>
<keyword evidence="6 7" id="KW-0472">Membrane</keyword>
<evidence type="ECO:0000313" key="10">
    <source>
        <dbReference type="Proteomes" id="UP000432015"/>
    </source>
</evidence>
<keyword evidence="5 7" id="KW-1133">Transmembrane helix</keyword>
<evidence type="ECO:0000256" key="7">
    <source>
        <dbReference type="SAM" id="Phobius"/>
    </source>
</evidence>
<dbReference type="Proteomes" id="UP000432015">
    <property type="component" value="Unassembled WGS sequence"/>
</dbReference>
<sequence length="482" mass="48610">MTHTTQRRGLALALLAATQFVLVLDASIVGVALPSIGKDLEFAPEDLSWVANAYTLTFGGLLLLGGRVADLVGRRLMFMVGMGLFSATSLVGALSVNAGMLVGARAVQGVGAAIVAPAALSLIMTIFTAGPERNKAMGVIGAVAGAGGAAGSILGGGLTEWLGWESTLYVNVPIGILAIALSPWLLPEAKDPGARGFDLAGAVTATGGLASLVYTLVDANNAGWRSAQTFGLGAVSLLLIALFFVIESRAAQPLMPLRIFRLGMLRGANIIALLSTMAMFPMFFYMTFYMQQVLGYGPVKAGMAALPLALTIAVTAGAASALITRIGVRAPMAAGLVVTGAGLAWFSRMSVDGSFLVDVLGPSIVIGVGSGLAFVTTTVGATSVARQEEAGLASGLFNTAQQFGGSLGLAVVVAIATARTTDVLEGGERVAAVALTEGYRIGMLTAAGIAVAAGLLALALIPGRSAAGQGQEVTATADPATI</sequence>
<organism evidence="9 10">
    <name type="scientific">Actinomadura litoris</name>
    <dbReference type="NCBI Taxonomy" id="2678616"/>
    <lineage>
        <taxon>Bacteria</taxon>
        <taxon>Bacillati</taxon>
        <taxon>Actinomycetota</taxon>
        <taxon>Actinomycetes</taxon>
        <taxon>Streptosporangiales</taxon>
        <taxon>Thermomonosporaceae</taxon>
        <taxon>Actinomadura</taxon>
    </lineage>
</organism>
<evidence type="ECO:0000256" key="2">
    <source>
        <dbReference type="ARBA" id="ARBA00022448"/>
    </source>
</evidence>
<dbReference type="InterPro" id="IPR036259">
    <property type="entry name" value="MFS_trans_sf"/>
</dbReference>
<feature type="transmembrane region" description="Helical" evidence="7">
    <location>
        <begin position="330"/>
        <end position="347"/>
    </location>
</feature>
<dbReference type="PRINTS" id="PR01036">
    <property type="entry name" value="TCRTETB"/>
</dbReference>
<dbReference type="CDD" id="cd17321">
    <property type="entry name" value="MFS_MMR_MDR_like"/>
    <property type="match status" value="1"/>
</dbReference>
<dbReference type="InterPro" id="IPR020846">
    <property type="entry name" value="MFS_dom"/>
</dbReference>
<feature type="transmembrane region" description="Helical" evidence="7">
    <location>
        <begin position="359"/>
        <end position="384"/>
    </location>
</feature>
<dbReference type="PROSITE" id="PS00216">
    <property type="entry name" value="SUGAR_TRANSPORT_1"/>
    <property type="match status" value="1"/>
</dbReference>
<comment type="subcellular location">
    <subcellularLocation>
        <location evidence="1">Cell membrane</location>
        <topology evidence="1">Multi-pass membrane protein</topology>
    </subcellularLocation>
</comment>
<feature type="transmembrane region" description="Helical" evidence="7">
    <location>
        <begin position="199"/>
        <end position="217"/>
    </location>
</feature>
<evidence type="ECO:0000256" key="3">
    <source>
        <dbReference type="ARBA" id="ARBA00022475"/>
    </source>
</evidence>
<feature type="transmembrane region" description="Helical" evidence="7">
    <location>
        <begin position="396"/>
        <end position="418"/>
    </location>
</feature>
<evidence type="ECO:0000256" key="1">
    <source>
        <dbReference type="ARBA" id="ARBA00004651"/>
    </source>
</evidence>
<keyword evidence="4 7" id="KW-0812">Transmembrane</keyword>
<feature type="transmembrane region" description="Helical" evidence="7">
    <location>
        <begin position="168"/>
        <end position="187"/>
    </location>
</feature>
<dbReference type="Pfam" id="PF07690">
    <property type="entry name" value="MFS_1"/>
    <property type="match status" value="1"/>
</dbReference>
<dbReference type="InterPro" id="IPR011701">
    <property type="entry name" value="MFS"/>
</dbReference>
<dbReference type="GO" id="GO:0022857">
    <property type="term" value="F:transmembrane transporter activity"/>
    <property type="evidence" value="ECO:0007669"/>
    <property type="project" value="InterPro"/>
</dbReference>
<feature type="transmembrane region" description="Helical" evidence="7">
    <location>
        <begin position="49"/>
        <end position="69"/>
    </location>
</feature>
<comment type="caution">
    <text evidence="9">The sequence shown here is derived from an EMBL/GenBank/DDBJ whole genome shotgun (WGS) entry which is preliminary data.</text>
</comment>
<feature type="transmembrane region" description="Helical" evidence="7">
    <location>
        <begin position="106"/>
        <end position="127"/>
    </location>
</feature>
<feature type="transmembrane region" description="Helical" evidence="7">
    <location>
        <begin position="76"/>
        <end position="100"/>
    </location>
</feature>
<dbReference type="Gene3D" id="1.20.1720.10">
    <property type="entry name" value="Multidrug resistance protein D"/>
    <property type="match status" value="1"/>
</dbReference>
<gene>
    <name evidence="9" type="ORF">GNZ18_12420</name>
</gene>
<dbReference type="PANTHER" id="PTHR42718">
    <property type="entry name" value="MAJOR FACILITATOR SUPERFAMILY MULTIDRUG TRANSPORTER MFSC"/>
    <property type="match status" value="1"/>
</dbReference>
<reference evidence="9 10" key="1">
    <citation type="submission" date="2019-11" db="EMBL/GenBank/DDBJ databases">
        <authorList>
            <person name="Cao P."/>
        </authorList>
    </citation>
    <scope>NUCLEOTIDE SEQUENCE [LARGE SCALE GENOMIC DNA]</scope>
    <source>
        <strain evidence="9 10">NEAU-AAG5</strain>
    </source>
</reference>
<keyword evidence="2" id="KW-0813">Transport</keyword>
<dbReference type="EMBL" id="WOFH01000004">
    <property type="protein sequence ID" value="MUN37401.1"/>
    <property type="molecule type" value="Genomic_DNA"/>
</dbReference>